<proteinExistence type="predicted"/>
<evidence type="ECO:0000313" key="2">
    <source>
        <dbReference type="EMBL" id="ORY34129.1"/>
    </source>
</evidence>
<evidence type="ECO:0000313" key="3">
    <source>
        <dbReference type="Proteomes" id="UP000193642"/>
    </source>
</evidence>
<dbReference type="AlphaFoldDB" id="A0A1Y2BH48"/>
<organism evidence="2 3">
    <name type="scientific">Rhizoclosmatium globosum</name>
    <dbReference type="NCBI Taxonomy" id="329046"/>
    <lineage>
        <taxon>Eukaryota</taxon>
        <taxon>Fungi</taxon>
        <taxon>Fungi incertae sedis</taxon>
        <taxon>Chytridiomycota</taxon>
        <taxon>Chytridiomycota incertae sedis</taxon>
        <taxon>Chytridiomycetes</taxon>
        <taxon>Chytridiales</taxon>
        <taxon>Chytriomycetaceae</taxon>
        <taxon>Rhizoclosmatium</taxon>
    </lineage>
</organism>
<dbReference type="OrthoDB" id="2159911at2759"/>
<protein>
    <submittedName>
        <fullName evidence="2">Uncharacterized protein</fullName>
    </submittedName>
</protein>
<gene>
    <name evidence="2" type="ORF">BCR33DRAFT_791192</name>
</gene>
<dbReference type="PANTHER" id="PTHR37490">
    <property type="entry name" value="EXPRESSED PROTEIN"/>
    <property type="match status" value="1"/>
</dbReference>
<reference evidence="2 3" key="1">
    <citation type="submission" date="2016-07" db="EMBL/GenBank/DDBJ databases">
        <title>Pervasive Adenine N6-methylation of Active Genes in Fungi.</title>
        <authorList>
            <consortium name="DOE Joint Genome Institute"/>
            <person name="Mondo S.J."/>
            <person name="Dannebaum R.O."/>
            <person name="Kuo R.C."/>
            <person name="Labutti K."/>
            <person name="Haridas S."/>
            <person name="Kuo A."/>
            <person name="Salamov A."/>
            <person name="Ahrendt S.R."/>
            <person name="Lipzen A."/>
            <person name="Sullivan W."/>
            <person name="Andreopoulos W.B."/>
            <person name="Clum A."/>
            <person name="Lindquist E."/>
            <person name="Daum C."/>
            <person name="Ramamoorthy G.K."/>
            <person name="Gryganskyi A."/>
            <person name="Culley D."/>
            <person name="Magnuson J.K."/>
            <person name="James T.Y."/>
            <person name="O'Malley M.A."/>
            <person name="Stajich J.E."/>
            <person name="Spatafora J.W."/>
            <person name="Visel A."/>
            <person name="Grigoriev I.V."/>
        </authorList>
    </citation>
    <scope>NUCLEOTIDE SEQUENCE [LARGE SCALE GENOMIC DNA]</scope>
    <source>
        <strain evidence="2 3">JEL800</strain>
    </source>
</reference>
<dbReference type="Pfam" id="PF11913">
    <property type="entry name" value="DUF3431"/>
    <property type="match status" value="1"/>
</dbReference>
<dbReference type="Proteomes" id="UP000193642">
    <property type="component" value="Unassembled WGS sequence"/>
</dbReference>
<dbReference type="PANTHER" id="PTHR37490:SF1">
    <property type="entry name" value="GLYCOSYLTRANSFERASE 2-LIKE DOMAIN-CONTAINING PROTEIN"/>
    <property type="match status" value="1"/>
</dbReference>
<dbReference type="EMBL" id="MCGO01000065">
    <property type="protein sequence ID" value="ORY34129.1"/>
    <property type="molecule type" value="Genomic_DNA"/>
</dbReference>
<sequence>MNSHRLYFLFHVAAAALLFLIVVVLKGRIQAQTFDSPPIRFPSTAQEGHLDTSPRPNSFDVVISYYKEDILYLYECVETFKKHPRIAAVNPDFRLILYVKSNVTEKSLSFIQDITEADEVIQLENVGREGHTYLHHIITHYDNLADHTLFMQGCVLQLSVSHSYQIDIPTAEPVDWIDGPTNSTRLHPDPSDGCHSFTFFLVDGLMMKAATSLTFETFSYLLADTFQLHRRQWLAGRASLLSVGNEFDGQRKGFMSI</sequence>
<keyword evidence="3" id="KW-1185">Reference proteome</keyword>
<dbReference type="STRING" id="329046.A0A1Y2BH48"/>
<evidence type="ECO:0000256" key="1">
    <source>
        <dbReference type="SAM" id="Phobius"/>
    </source>
</evidence>
<feature type="transmembrane region" description="Helical" evidence="1">
    <location>
        <begin position="6"/>
        <end position="25"/>
    </location>
</feature>
<comment type="caution">
    <text evidence="2">The sequence shown here is derived from an EMBL/GenBank/DDBJ whole genome shotgun (WGS) entry which is preliminary data.</text>
</comment>
<name>A0A1Y2BH48_9FUNG</name>
<accession>A0A1Y2BH48</accession>
<keyword evidence="1" id="KW-0812">Transmembrane</keyword>
<keyword evidence="1" id="KW-0472">Membrane</keyword>
<keyword evidence="1" id="KW-1133">Transmembrane helix</keyword>
<dbReference type="InterPro" id="IPR021838">
    <property type="entry name" value="DUF3431"/>
</dbReference>